<dbReference type="GeneID" id="7986980"/>
<reference evidence="2 3" key="1">
    <citation type="journal article" date="2007" name="Genome Biol.">
        <title>Genome analysis and genome-wide proteomics of Thermococcus gammatolerans, the most radioresistant organism known amongst the Archaea.</title>
        <authorList>
            <person name="Zivanovic Y."/>
            <person name="Armengaud J."/>
            <person name="Lagorce A."/>
            <person name="Leplat C."/>
            <person name="Guerin P."/>
            <person name="Dutertre M."/>
            <person name="Anthouard V."/>
            <person name="Forterre P."/>
            <person name="Wincker P."/>
            <person name="Confalonieri F."/>
        </authorList>
    </citation>
    <scope>NUCLEOTIDE SEQUENCE [LARGE SCALE GENOMIC DNA]</scope>
    <source>
        <strain evidence="3">DSM 15229 / JCM 11827 / EJ3</strain>
    </source>
</reference>
<evidence type="ECO:0000259" key="1">
    <source>
        <dbReference type="Pfam" id="PF24409"/>
    </source>
</evidence>
<evidence type="ECO:0000313" key="2">
    <source>
        <dbReference type="EMBL" id="ACS33608.1"/>
    </source>
</evidence>
<dbReference type="RefSeq" id="WP_015858721.1">
    <property type="nucleotide sequence ID" value="NC_012804.1"/>
</dbReference>
<keyword evidence="3" id="KW-1185">Reference proteome</keyword>
<dbReference type="InterPro" id="IPR057055">
    <property type="entry name" value="wHTH-PRTase_assoc"/>
</dbReference>
<dbReference type="Pfam" id="PF24409">
    <property type="entry name" value="wHTH-PRTase_assc"/>
    <property type="match status" value="1"/>
</dbReference>
<dbReference type="eggNOG" id="arCOG04939">
    <property type="taxonomic scope" value="Archaea"/>
</dbReference>
<sequence length="88" mass="10027">MGKMEEVLRLINEGKRFPQEIAEELGTTVEEVEGIIELLKSLGYIEEIEQGPACETCPLRKICYGKCLVPRVKVLKPSFGVREREFTK</sequence>
<dbReference type="OrthoDB" id="85694at2157"/>
<feature type="domain" description="PRTase associated wHTH" evidence="1">
    <location>
        <begin position="7"/>
        <end position="47"/>
    </location>
</feature>
<dbReference type="PaxDb" id="593117-TGAM_1106"/>
<dbReference type="PATRIC" id="fig|593117.10.peg.1105"/>
<name>C5A5U6_THEGJ</name>
<dbReference type="STRING" id="593117.TGAM_1106"/>
<accession>C5A5U6</accession>
<organism evidence="2 3">
    <name type="scientific">Thermococcus gammatolerans (strain DSM 15229 / JCM 11827 / EJ3)</name>
    <dbReference type="NCBI Taxonomy" id="593117"/>
    <lineage>
        <taxon>Archaea</taxon>
        <taxon>Methanobacteriati</taxon>
        <taxon>Methanobacteriota</taxon>
        <taxon>Thermococci</taxon>
        <taxon>Thermococcales</taxon>
        <taxon>Thermococcaceae</taxon>
        <taxon>Thermococcus</taxon>
    </lineage>
</organism>
<protein>
    <recommendedName>
        <fullName evidence="1">PRTase associated wHTH domain-containing protein</fullName>
    </recommendedName>
</protein>
<dbReference type="HOGENOM" id="CLU_2519959_0_0_2"/>
<dbReference type="AlphaFoldDB" id="C5A5U6"/>
<proteinExistence type="predicted"/>
<evidence type="ECO:0000313" key="3">
    <source>
        <dbReference type="Proteomes" id="UP000001488"/>
    </source>
</evidence>
<dbReference type="Proteomes" id="UP000001488">
    <property type="component" value="Chromosome"/>
</dbReference>
<dbReference type="KEGG" id="tga:TGAM_1106"/>
<gene>
    <name evidence="2" type="ordered locus">TGAM_1106</name>
</gene>
<dbReference type="EMBL" id="CP001398">
    <property type="protein sequence ID" value="ACS33608.1"/>
    <property type="molecule type" value="Genomic_DNA"/>
</dbReference>